<gene>
    <name evidence="2" type="ORF">LCGC14_2625360</name>
</gene>
<evidence type="ECO:0000313" key="2">
    <source>
        <dbReference type="EMBL" id="KKL03518.1"/>
    </source>
</evidence>
<sequence length="189" mass="20734">MIKLIDIILEMTAGQQAKQQGLTSIGFGRYVRPDDPHKVVAKSERGKLVPVGAKTKGPPSRPKVSSLERVPMAGTMDQLRSILTTQAEEGRLDTTMVVAMWRAALRRIAAGEKEEKVILNTLRNVSAEVKAFAVASDIDRTQMGLKPAQYDITPPESGEDLPSTADLGIPRMKKQKFKPRTKQFPAVKA</sequence>
<organism evidence="2">
    <name type="scientific">marine sediment metagenome</name>
    <dbReference type="NCBI Taxonomy" id="412755"/>
    <lineage>
        <taxon>unclassified sequences</taxon>
        <taxon>metagenomes</taxon>
        <taxon>ecological metagenomes</taxon>
    </lineage>
</organism>
<reference evidence="2" key="1">
    <citation type="journal article" date="2015" name="Nature">
        <title>Complex archaea that bridge the gap between prokaryotes and eukaryotes.</title>
        <authorList>
            <person name="Spang A."/>
            <person name="Saw J.H."/>
            <person name="Jorgensen S.L."/>
            <person name="Zaremba-Niedzwiedzka K."/>
            <person name="Martijn J."/>
            <person name="Lind A.E."/>
            <person name="van Eijk R."/>
            <person name="Schleper C."/>
            <person name="Guy L."/>
            <person name="Ettema T.J."/>
        </authorList>
    </citation>
    <scope>NUCLEOTIDE SEQUENCE</scope>
</reference>
<dbReference type="EMBL" id="LAZR01044896">
    <property type="protein sequence ID" value="KKL03518.1"/>
    <property type="molecule type" value="Genomic_DNA"/>
</dbReference>
<name>A0A0F9CUB6_9ZZZZ</name>
<protein>
    <submittedName>
        <fullName evidence="2">Uncharacterized protein</fullName>
    </submittedName>
</protein>
<feature type="region of interest" description="Disordered" evidence="1">
    <location>
        <begin position="149"/>
        <end position="189"/>
    </location>
</feature>
<accession>A0A0F9CUB6</accession>
<evidence type="ECO:0000256" key="1">
    <source>
        <dbReference type="SAM" id="MobiDB-lite"/>
    </source>
</evidence>
<dbReference type="AlphaFoldDB" id="A0A0F9CUB6"/>
<comment type="caution">
    <text evidence="2">The sequence shown here is derived from an EMBL/GenBank/DDBJ whole genome shotgun (WGS) entry which is preliminary data.</text>
</comment>
<proteinExistence type="predicted"/>
<feature type="compositionally biased region" description="Basic residues" evidence="1">
    <location>
        <begin position="171"/>
        <end position="181"/>
    </location>
</feature>